<sequence>MTTLSDEQFEKLRTSFAESSGGIGTYGAYAVLFMITTYTLINKGLHKSRARQVLFAILLVIFVVCTANAAIYTKLYYMTLGSFQFKEDHQVTIDKFLIVLSLFSHINSVLSDGIVVWRAWVLYPRNLKVKAFLVFCMIGTIVTASVDCSIEVKDMPRTHEARSGLGTLWFYLTLLGTNIAATCLVAYKFWEYHTSKTQIDDSAIMISRRSGERPKVEKVLILLMESGFIYCFYWVTVMLSAVRVTADVGHEVLECVLPQIQGIYLTVVILLVTHQKDERDTTSIPIATRNGGISTINFAHTVRQGTGFSDTGSTGREVHTVQVPQIGQSFVERVRDAKFLDVEGTGVKKLSSSSSVNGSTDDSSESQSLEKSL</sequence>
<name>A0ABR1IP42_9AGAR</name>
<evidence type="ECO:0000256" key="1">
    <source>
        <dbReference type="SAM" id="MobiDB-lite"/>
    </source>
</evidence>
<proteinExistence type="predicted"/>
<evidence type="ECO:0000256" key="2">
    <source>
        <dbReference type="SAM" id="Phobius"/>
    </source>
</evidence>
<feature type="compositionally biased region" description="Low complexity" evidence="1">
    <location>
        <begin position="351"/>
        <end position="361"/>
    </location>
</feature>
<keyword evidence="2" id="KW-1133">Transmembrane helix</keyword>
<evidence type="ECO:0000313" key="3">
    <source>
        <dbReference type="EMBL" id="KAK7437698.1"/>
    </source>
</evidence>
<protein>
    <submittedName>
        <fullName evidence="3">Uncharacterized protein</fullName>
    </submittedName>
</protein>
<keyword evidence="2" id="KW-0472">Membrane</keyword>
<feature type="transmembrane region" description="Helical" evidence="2">
    <location>
        <begin position="219"/>
        <end position="236"/>
    </location>
</feature>
<keyword evidence="4" id="KW-1185">Reference proteome</keyword>
<accession>A0ABR1IP42</accession>
<feature type="transmembrane region" description="Helical" evidence="2">
    <location>
        <begin position="53"/>
        <end position="76"/>
    </location>
</feature>
<gene>
    <name evidence="3" type="ORF">VKT23_018414</name>
</gene>
<feature type="region of interest" description="Disordered" evidence="1">
    <location>
        <begin position="348"/>
        <end position="373"/>
    </location>
</feature>
<evidence type="ECO:0000313" key="4">
    <source>
        <dbReference type="Proteomes" id="UP001498398"/>
    </source>
</evidence>
<organism evidence="3 4">
    <name type="scientific">Marasmiellus scandens</name>
    <dbReference type="NCBI Taxonomy" id="2682957"/>
    <lineage>
        <taxon>Eukaryota</taxon>
        <taxon>Fungi</taxon>
        <taxon>Dikarya</taxon>
        <taxon>Basidiomycota</taxon>
        <taxon>Agaricomycotina</taxon>
        <taxon>Agaricomycetes</taxon>
        <taxon>Agaricomycetidae</taxon>
        <taxon>Agaricales</taxon>
        <taxon>Marasmiineae</taxon>
        <taxon>Omphalotaceae</taxon>
        <taxon>Marasmiellus</taxon>
    </lineage>
</organism>
<comment type="caution">
    <text evidence="3">The sequence shown here is derived from an EMBL/GenBank/DDBJ whole genome shotgun (WGS) entry which is preliminary data.</text>
</comment>
<keyword evidence="2" id="KW-0812">Transmembrane</keyword>
<dbReference type="EMBL" id="JBANRG010000083">
    <property type="protein sequence ID" value="KAK7437698.1"/>
    <property type="molecule type" value="Genomic_DNA"/>
</dbReference>
<feature type="transmembrane region" description="Helical" evidence="2">
    <location>
        <begin position="20"/>
        <end position="41"/>
    </location>
</feature>
<feature type="transmembrane region" description="Helical" evidence="2">
    <location>
        <begin position="256"/>
        <end position="273"/>
    </location>
</feature>
<reference evidence="3 4" key="1">
    <citation type="submission" date="2024-01" db="EMBL/GenBank/DDBJ databases">
        <title>A draft genome for the cacao thread blight pathogen Marasmiellus scandens.</title>
        <authorList>
            <person name="Baruah I.K."/>
            <person name="Leung J."/>
            <person name="Bukari Y."/>
            <person name="Amoako-Attah I."/>
            <person name="Meinhardt L.W."/>
            <person name="Bailey B.A."/>
            <person name="Cohen S.P."/>
        </authorList>
    </citation>
    <scope>NUCLEOTIDE SEQUENCE [LARGE SCALE GENOMIC DNA]</scope>
    <source>
        <strain evidence="3 4">GH-19</strain>
    </source>
</reference>
<feature type="transmembrane region" description="Helical" evidence="2">
    <location>
        <begin position="166"/>
        <end position="187"/>
    </location>
</feature>
<feature type="transmembrane region" description="Helical" evidence="2">
    <location>
        <begin position="129"/>
        <end position="146"/>
    </location>
</feature>
<feature type="transmembrane region" description="Helical" evidence="2">
    <location>
        <begin position="96"/>
        <end position="117"/>
    </location>
</feature>
<dbReference type="Proteomes" id="UP001498398">
    <property type="component" value="Unassembled WGS sequence"/>
</dbReference>